<evidence type="ECO:0000259" key="2">
    <source>
        <dbReference type="Pfam" id="PF12729"/>
    </source>
</evidence>
<dbReference type="Pfam" id="PF12729">
    <property type="entry name" value="4HB_MCP_1"/>
    <property type="match status" value="1"/>
</dbReference>
<dbReference type="Proteomes" id="UP000198552">
    <property type="component" value="Unassembled WGS sequence"/>
</dbReference>
<dbReference type="InterPro" id="IPR047347">
    <property type="entry name" value="YvaQ-like_sensor"/>
</dbReference>
<dbReference type="EMBL" id="FNHP01000003">
    <property type="protein sequence ID" value="SDM17799.1"/>
    <property type="molecule type" value="Genomic_DNA"/>
</dbReference>
<organism evidence="3 4">
    <name type="scientific">Oryzisolibacter propanilivorax</name>
    <dbReference type="NCBI Taxonomy" id="1527607"/>
    <lineage>
        <taxon>Bacteria</taxon>
        <taxon>Pseudomonadati</taxon>
        <taxon>Pseudomonadota</taxon>
        <taxon>Betaproteobacteria</taxon>
        <taxon>Burkholderiales</taxon>
        <taxon>Comamonadaceae</taxon>
        <taxon>Oryzisolibacter</taxon>
    </lineage>
</organism>
<evidence type="ECO:0000313" key="4">
    <source>
        <dbReference type="Proteomes" id="UP000198552"/>
    </source>
</evidence>
<feature type="transmembrane region" description="Helical" evidence="1">
    <location>
        <begin position="12"/>
        <end position="34"/>
    </location>
</feature>
<dbReference type="AlphaFoldDB" id="A0A1G9R3G8"/>
<evidence type="ECO:0000256" key="1">
    <source>
        <dbReference type="SAM" id="Phobius"/>
    </source>
</evidence>
<keyword evidence="1" id="KW-0472">Membrane</keyword>
<dbReference type="InterPro" id="IPR024478">
    <property type="entry name" value="HlyB_4HB_MCP"/>
</dbReference>
<evidence type="ECO:0000313" key="3">
    <source>
        <dbReference type="EMBL" id="SDM17799.1"/>
    </source>
</evidence>
<dbReference type="STRING" id="1527607.SAMN05428957_1031"/>
<keyword evidence="1" id="KW-1133">Transmembrane helix</keyword>
<feature type="domain" description="Chemotaxis methyl-accepting receptor HlyB-like 4HB MCP" evidence="2">
    <location>
        <begin position="5"/>
        <end position="181"/>
    </location>
</feature>
<sequence>MIWNNLSVARKLWGVVLGALAMMLALGVAVLVYVEHIDARSRQAIEAADARIGTTMQWKSLTELSTERFLVSATSTERHLVEEMALLSRQNSQQINGLQKQIEDSASEPQERALVQRLAANREQFREVAMGIFREREAGNTQAALALVQQRLRPTTSAYIGMLGELVGLQEQQRDAMAAQARQQRQRAYLAAGGATLALLCAGILLSALLVRSITRPLARAVALADAIAAGDLTQ</sequence>
<name>A0A1G9R3G8_9BURK</name>
<dbReference type="CDD" id="cd19411">
    <property type="entry name" value="MCP2201-like_sensor"/>
    <property type="match status" value="1"/>
</dbReference>
<keyword evidence="1" id="KW-0812">Transmembrane</keyword>
<feature type="non-terminal residue" evidence="3">
    <location>
        <position position="235"/>
    </location>
</feature>
<dbReference type="Gene3D" id="6.10.340.10">
    <property type="match status" value="1"/>
</dbReference>
<protein>
    <submittedName>
        <fullName evidence="3">HAMP domain-containing protein</fullName>
    </submittedName>
</protein>
<proteinExistence type="predicted"/>
<keyword evidence="4" id="KW-1185">Reference proteome</keyword>
<accession>A0A1G9R3G8</accession>
<feature type="transmembrane region" description="Helical" evidence="1">
    <location>
        <begin position="188"/>
        <end position="211"/>
    </location>
</feature>
<dbReference type="RefSeq" id="WP_139182715.1">
    <property type="nucleotide sequence ID" value="NZ_FNHP01000003.1"/>
</dbReference>
<gene>
    <name evidence="3" type="ORF">SAMN05428957_1031</name>
</gene>
<reference evidence="4" key="1">
    <citation type="submission" date="2016-10" db="EMBL/GenBank/DDBJ databases">
        <authorList>
            <person name="Varghese N."/>
            <person name="Submissions S."/>
        </authorList>
    </citation>
    <scope>NUCLEOTIDE SEQUENCE [LARGE SCALE GENOMIC DNA]</scope>
    <source>
        <strain evidence="4">EPL6</strain>
    </source>
</reference>